<dbReference type="AlphaFoldDB" id="A0A7I4YE33"/>
<reference evidence="2" key="1">
    <citation type="submission" date="2020-12" db="UniProtKB">
        <authorList>
            <consortium name="WormBaseParasite"/>
        </authorList>
    </citation>
    <scope>IDENTIFICATION</scope>
    <source>
        <strain evidence="2">MHco3</strain>
    </source>
</reference>
<name>A0A7I4YE33_HAECO</name>
<dbReference type="OrthoDB" id="10313383at2759"/>
<sequence>MSRPVSSLSTNSDYSGLFGLEAIRFEDASDFVEHCDQCFSPEEFVQRKAELHAILDATKEASLAQSGLQQQALIKTYYEREALKEFKDASDREDRPNSPMQEAYDRQFYCRGFPPIMCEPRDIGPHPDQRFHERMLGRMLWESSPCNICIQQMGELSELQARIEHVKALGKRSHEATIQQNRISNEIDDHIHNALALVTPVRDNAENFSAKISEDVENVRVALRRALVTPSSEPNGSEA</sequence>
<organism evidence="1 2">
    <name type="scientific">Haemonchus contortus</name>
    <name type="common">Barber pole worm</name>
    <dbReference type="NCBI Taxonomy" id="6289"/>
    <lineage>
        <taxon>Eukaryota</taxon>
        <taxon>Metazoa</taxon>
        <taxon>Ecdysozoa</taxon>
        <taxon>Nematoda</taxon>
        <taxon>Chromadorea</taxon>
        <taxon>Rhabditida</taxon>
        <taxon>Rhabditina</taxon>
        <taxon>Rhabditomorpha</taxon>
        <taxon>Strongyloidea</taxon>
        <taxon>Trichostrongylidae</taxon>
        <taxon>Haemonchus</taxon>
    </lineage>
</organism>
<protein>
    <submittedName>
        <fullName evidence="2">ING domain-containing protein</fullName>
    </submittedName>
</protein>
<evidence type="ECO:0000313" key="2">
    <source>
        <dbReference type="WBParaSite" id="HCON_00080810-00001"/>
    </source>
</evidence>
<dbReference type="OMA" id="CDQCFSP"/>
<proteinExistence type="predicted"/>
<keyword evidence="1" id="KW-1185">Reference proteome</keyword>
<evidence type="ECO:0000313" key="1">
    <source>
        <dbReference type="Proteomes" id="UP000025227"/>
    </source>
</evidence>
<accession>A0A7I4YE33</accession>
<dbReference type="Proteomes" id="UP000025227">
    <property type="component" value="Unplaced"/>
</dbReference>
<dbReference type="WBParaSite" id="HCON_00080810-00001">
    <property type="protein sequence ID" value="HCON_00080810-00001"/>
    <property type="gene ID" value="HCON_00080810"/>
</dbReference>